<sequence length="403" mass="44374">MVEEHIHKLLFEHDCVIIPDFGGLITHYAPARIHPVKNTLAAPSKRIAFNEKLKLNDGLLISTLAYDRKLTTEAAQAEVTTFVRQLQASLLQNQRHELKGIGLFRYNAAQKLEFDYVPADNFLEDSFGLPELIARPLETAVATNNLRSLLHDKKTEHPAPLTKLTWRRRLRKVYDTAAIMVIAGLSGTALYVLSLQNEYSQSSLNPFAVLNIAANTVAPKPASLAEQFAETYAEEPISAPEEPASESPNLVNSQTTEITTTAPAESTPEVLPATENIVSAETATKSNTAALNKIEATNATVTTKEVASPAATAVAPAKKLGINIKETTERYYVIAGGYSTLPKADYSRKVANRYGAQGRIIFPFGDSKLYRVSIADFNTKEEALVYLPKLKINYGKNIWILKY</sequence>
<dbReference type="Pfam" id="PF18174">
    <property type="entry name" value="HU-CCDC81_bac_1"/>
    <property type="match status" value="1"/>
</dbReference>
<dbReference type="PROSITE" id="PS51724">
    <property type="entry name" value="SPOR"/>
    <property type="match status" value="1"/>
</dbReference>
<reference evidence="3 4" key="1">
    <citation type="submission" date="2019-09" db="EMBL/GenBank/DDBJ databases">
        <title>Genome sequence and assembly of Adhaeribacter sp.</title>
        <authorList>
            <person name="Chhetri G."/>
        </authorList>
    </citation>
    <scope>NUCLEOTIDE SEQUENCE [LARGE SCALE GENOMIC DNA]</scope>
    <source>
        <strain evidence="3 4">DK36</strain>
    </source>
</reference>
<feature type="compositionally biased region" description="Low complexity" evidence="1">
    <location>
        <begin position="234"/>
        <end position="248"/>
    </location>
</feature>
<proteinExistence type="predicted"/>
<dbReference type="Proteomes" id="UP000323426">
    <property type="component" value="Unassembled WGS sequence"/>
</dbReference>
<dbReference type="InterPro" id="IPR007730">
    <property type="entry name" value="SPOR-like_dom"/>
</dbReference>
<dbReference type="EMBL" id="VWSF01000004">
    <property type="protein sequence ID" value="KAA5547733.1"/>
    <property type="molecule type" value="Genomic_DNA"/>
</dbReference>
<dbReference type="GO" id="GO:0042834">
    <property type="term" value="F:peptidoglycan binding"/>
    <property type="evidence" value="ECO:0007669"/>
    <property type="project" value="InterPro"/>
</dbReference>
<dbReference type="Gene3D" id="3.30.70.1070">
    <property type="entry name" value="Sporulation related repeat"/>
    <property type="match status" value="1"/>
</dbReference>
<dbReference type="Pfam" id="PF05036">
    <property type="entry name" value="SPOR"/>
    <property type="match status" value="1"/>
</dbReference>
<accession>A0A5M6DJV6</accession>
<evidence type="ECO:0000313" key="4">
    <source>
        <dbReference type="Proteomes" id="UP000323426"/>
    </source>
</evidence>
<name>A0A5M6DJV6_9BACT</name>
<feature type="region of interest" description="Disordered" evidence="1">
    <location>
        <begin position="232"/>
        <end position="269"/>
    </location>
</feature>
<dbReference type="SUPFAM" id="SSF110997">
    <property type="entry name" value="Sporulation related repeat"/>
    <property type="match status" value="1"/>
</dbReference>
<gene>
    <name evidence="3" type="ORF">F0145_07225</name>
</gene>
<dbReference type="Pfam" id="PF18175">
    <property type="entry name" value="HU-CCDC81_bac_2"/>
    <property type="match status" value="1"/>
</dbReference>
<comment type="caution">
    <text evidence="3">The sequence shown here is derived from an EMBL/GenBank/DDBJ whole genome shotgun (WGS) entry which is preliminary data.</text>
</comment>
<dbReference type="RefSeq" id="WP_150087651.1">
    <property type="nucleotide sequence ID" value="NZ_VWSF01000004.1"/>
</dbReference>
<feature type="domain" description="SPOR" evidence="2">
    <location>
        <begin position="325"/>
        <end position="403"/>
    </location>
</feature>
<dbReference type="InterPro" id="IPR040495">
    <property type="entry name" value="HU-CCDC81_bac_1"/>
</dbReference>
<dbReference type="AlphaFoldDB" id="A0A5M6DJV6"/>
<evidence type="ECO:0000259" key="2">
    <source>
        <dbReference type="PROSITE" id="PS51724"/>
    </source>
</evidence>
<organism evidence="3 4">
    <name type="scientific">Adhaeribacter rhizoryzae</name>
    <dbReference type="NCBI Taxonomy" id="2607907"/>
    <lineage>
        <taxon>Bacteria</taxon>
        <taxon>Pseudomonadati</taxon>
        <taxon>Bacteroidota</taxon>
        <taxon>Cytophagia</taxon>
        <taxon>Cytophagales</taxon>
        <taxon>Hymenobacteraceae</taxon>
        <taxon>Adhaeribacter</taxon>
    </lineage>
</organism>
<feature type="compositionally biased region" description="Polar residues" evidence="1">
    <location>
        <begin position="249"/>
        <end position="264"/>
    </location>
</feature>
<evidence type="ECO:0000256" key="1">
    <source>
        <dbReference type="SAM" id="MobiDB-lite"/>
    </source>
</evidence>
<dbReference type="InterPro" id="IPR036680">
    <property type="entry name" value="SPOR-like_sf"/>
</dbReference>
<dbReference type="InterPro" id="IPR041268">
    <property type="entry name" value="HU-CCDC81_bac_2"/>
</dbReference>
<keyword evidence="4" id="KW-1185">Reference proteome</keyword>
<protein>
    <submittedName>
        <fullName evidence="3">SPOR domain-containing protein</fullName>
    </submittedName>
</protein>
<evidence type="ECO:0000313" key="3">
    <source>
        <dbReference type="EMBL" id="KAA5547733.1"/>
    </source>
</evidence>